<organism evidence="2 3">
    <name type="scientific">Ceratitis capitata</name>
    <name type="common">Mediterranean fruit fly</name>
    <name type="synonym">Tephritis capitata</name>
    <dbReference type="NCBI Taxonomy" id="7213"/>
    <lineage>
        <taxon>Eukaryota</taxon>
        <taxon>Metazoa</taxon>
        <taxon>Ecdysozoa</taxon>
        <taxon>Arthropoda</taxon>
        <taxon>Hexapoda</taxon>
        <taxon>Insecta</taxon>
        <taxon>Pterygota</taxon>
        <taxon>Neoptera</taxon>
        <taxon>Endopterygota</taxon>
        <taxon>Diptera</taxon>
        <taxon>Brachycera</taxon>
        <taxon>Muscomorpha</taxon>
        <taxon>Tephritoidea</taxon>
        <taxon>Tephritidae</taxon>
        <taxon>Ceratitis</taxon>
        <taxon>Ceratitis</taxon>
    </lineage>
</organism>
<reference evidence="2" key="1">
    <citation type="submission" date="2020-11" db="EMBL/GenBank/DDBJ databases">
        <authorList>
            <person name="Whitehead M."/>
        </authorList>
    </citation>
    <scope>NUCLEOTIDE SEQUENCE</scope>
    <source>
        <strain evidence="2">EGII</strain>
    </source>
</reference>
<accession>A0A811V960</accession>
<dbReference type="Proteomes" id="UP000606786">
    <property type="component" value="Unassembled WGS sequence"/>
</dbReference>
<evidence type="ECO:0000256" key="1">
    <source>
        <dbReference type="SAM" id="MobiDB-lite"/>
    </source>
</evidence>
<sequence length="300" mass="34611">MNIIFYCTVAHNYNYKCSYTNRKLQICHFFPPTISGSGGEQPEKITNTPEKKWAKRKKEEHTHTQREIENNSHKKVLKYSKNSSDIAQFELINDTNTPRNWRTAAPRTAALAGVPATVRPSFCASVRSFVERLLQNCCGIRGMQRGTRAAILRAQQPEMKKNSSRNVHRKGKRSEEMAKKQTVLQTGHTDRETGFFHTLIDDKLWVKNLNCPRNTLRLKLICNRDVEEMTLASLTRKDYDQSSHRCSISAQVLDANRHTPLSGLICYALKYVTFCLLRYIYAPLWAFSASPCHMIYFEKE</sequence>
<dbReference type="EMBL" id="CAJHJT010000034">
    <property type="protein sequence ID" value="CAD7006326.1"/>
    <property type="molecule type" value="Genomic_DNA"/>
</dbReference>
<proteinExistence type="predicted"/>
<feature type="compositionally biased region" description="Basic residues" evidence="1">
    <location>
        <begin position="162"/>
        <end position="172"/>
    </location>
</feature>
<evidence type="ECO:0000313" key="2">
    <source>
        <dbReference type="EMBL" id="CAD7006326.1"/>
    </source>
</evidence>
<dbReference type="AlphaFoldDB" id="A0A811V960"/>
<keyword evidence="3" id="KW-1185">Reference proteome</keyword>
<feature type="region of interest" description="Disordered" evidence="1">
    <location>
        <begin position="157"/>
        <end position="184"/>
    </location>
</feature>
<gene>
    <name evidence="2" type="ORF">CCAP1982_LOCUS14648</name>
</gene>
<evidence type="ECO:0000313" key="3">
    <source>
        <dbReference type="Proteomes" id="UP000606786"/>
    </source>
</evidence>
<feature type="compositionally biased region" description="Basic and acidic residues" evidence="1">
    <location>
        <begin position="49"/>
        <end position="70"/>
    </location>
</feature>
<feature type="region of interest" description="Disordered" evidence="1">
    <location>
        <begin position="37"/>
        <end position="70"/>
    </location>
</feature>
<protein>
    <submittedName>
        <fullName evidence="2">(Mediterranean fruit fly) hypothetical protein</fullName>
    </submittedName>
</protein>
<name>A0A811V960_CERCA</name>
<comment type="caution">
    <text evidence="2">The sequence shown here is derived from an EMBL/GenBank/DDBJ whole genome shotgun (WGS) entry which is preliminary data.</text>
</comment>